<sequence length="450" mass="48697">MTGYLVHTKIAECPCEHSCSPHVGFLSYVPARQKVTYVKNRFLVGSAVFVSSIALAGCGMLPGDDEKVITIWLMKDSVSTEFLERFTEAYEEENPSVRLEVKIQEWTGIGKKVMAALEDDDAPDIIEVGNTQVAQYAESDGLRDLTLESVRDLGSEDWLPGLAEPGSINGSQFGIPWYAANRVVIYNKDLFAQAGIEEPPKTREEWLDITAELDKGAQQGIYLAGQDWYTLSGFIWDEGGELAVESGGEWEGRLDTPEAINGMKFYKELQALGDGPKDSDEVTPVQEEEFARGDIAQMIDTPNSAVQIEEKNPDLKGKLGFFPIPGKTSAAPGSVFTGGSDLIVPKNSSHRSAAVEVVKALAGEKWQTDLARTMSYVPNKTTLAGVIEGQEATAAMAAGAAQGRATPNSPKWADVELDNPIKPYMTAVLQGEDPKTAAEAAVEKISAALR</sequence>
<accession>A0ABQ2E9K4</accession>
<keyword evidence="4" id="KW-0812">Transmembrane</keyword>
<keyword evidence="5" id="KW-0449">Lipoprotein</keyword>
<feature type="transmembrane region" description="Helical" evidence="4">
    <location>
        <begin position="42"/>
        <end position="62"/>
    </location>
</feature>
<dbReference type="PANTHER" id="PTHR30061">
    <property type="entry name" value="MALTOSE-BINDING PERIPLASMIC PROTEIN"/>
    <property type="match status" value="1"/>
</dbReference>
<reference evidence="6" key="1">
    <citation type="journal article" date="2019" name="Int. J. Syst. Evol. Microbiol.">
        <title>The Global Catalogue of Microorganisms (GCM) 10K type strain sequencing project: providing services to taxonomists for standard genome sequencing and annotation.</title>
        <authorList>
            <consortium name="The Broad Institute Genomics Platform"/>
            <consortium name="The Broad Institute Genome Sequencing Center for Infectious Disease"/>
            <person name="Wu L."/>
            <person name="Ma J."/>
        </authorList>
    </citation>
    <scope>NUCLEOTIDE SEQUENCE [LARGE SCALE GENOMIC DNA]</scope>
    <source>
        <strain evidence="6">CGMCC 4.7275</strain>
    </source>
</reference>
<evidence type="ECO:0000256" key="4">
    <source>
        <dbReference type="SAM" id="Phobius"/>
    </source>
</evidence>
<dbReference type="PANTHER" id="PTHR30061:SF50">
    <property type="entry name" value="MALTOSE_MALTODEXTRIN-BINDING PERIPLASMIC PROTEIN"/>
    <property type="match status" value="1"/>
</dbReference>
<dbReference type="EMBL" id="BMMV01000010">
    <property type="protein sequence ID" value="GGK01493.1"/>
    <property type="molecule type" value="Genomic_DNA"/>
</dbReference>
<comment type="similarity">
    <text evidence="1">Belongs to the bacterial solute-binding protein 1 family.</text>
</comment>
<evidence type="ECO:0000256" key="1">
    <source>
        <dbReference type="ARBA" id="ARBA00008520"/>
    </source>
</evidence>
<evidence type="ECO:0000313" key="6">
    <source>
        <dbReference type="Proteomes" id="UP000660265"/>
    </source>
</evidence>
<comment type="caution">
    <text evidence="5">The sequence shown here is derived from an EMBL/GenBank/DDBJ whole genome shotgun (WGS) entry which is preliminary data.</text>
</comment>
<proteinExistence type="inferred from homology"/>
<keyword evidence="2" id="KW-0813">Transport</keyword>
<evidence type="ECO:0000313" key="5">
    <source>
        <dbReference type="EMBL" id="GGK01493.1"/>
    </source>
</evidence>
<gene>
    <name evidence="5" type="ORF">GCM10011583_36340</name>
</gene>
<keyword evidence="4" id="KW-0472">Membrane</keyword>
<dbReference type="Proteomes" id="UP000660265">
    <property type="component" value="Unassembled WGS sequence"/>
</dbReference>
<evidence type="ECO:0000256" key="2">
    <source>
        <dbReference type="ARBA" id="ARBA00022448"/>
    </source>
</evidence>
<dbReference type="Pfam" id="PF01547">
    <property type="entry name" value="SBP_bac_1"/>
    <property type="match status" value="1"/>
</dbReference>
<dbReference type="SUPFAM" id="SSF53850">
    <property type="entry name" value="Periplasmic binding protein-like II"/>
    <property type="match status" value="1"/>
</dbReference>
<evidence type="ECO:0000256" key="3">
    <source>
        <dbReference type="ARBA" id="ARBA00022729"/>
    </source>
</evidence>
<keyword evidence="3" id="KW-0732">Signal</keyword>
<organism evidence="5 6">
    <name type="scientific">Streptomyces camponoticapitis</name>
    <dbReference type="NCBI Taxonomy" id="1616125"/>
    <lineage>
        <taxon>Bacteria</taxon>
        <taxon>Bacillati</taxon>
        <taxon>Actinomycetota</taxon>
        <taxon>Actinomycetes</taxon>
        <taxon>Kitasatosporales</taxon>
        <taxon>Streptomycetaceae</taxon>
        <taxon>Streptomyces</taxon>
    </lineage>
</organism>
<dbReference type="Gene3D" id="3.40.190.10">
    <property type="entry name" value="Periplasmic binding protein-like II"/>
    <property type="match status" value="2"/>
</dbReference>
<dbReference type="InterPro" id="IPR006059">
    <property type="entry name" value="SBP"/>
</dbReference>
<keyword evidence="6" id="KW-1185">Reference proteome</keyword>
<keyword evidence="4" id="KW-1133">Transmembrane helix</keyword>
<protein>
    <submittedName>
        <fullName evidence="5">Lipoprotein</fullName>
    </submittedName>
</protein>
<name>A0ABQ2E9K4_9ACTN</name>